<organism evidence="1 2">
    <name type="scientific">Pistacia integerrima</name>
    <dbReference type="NCBI Taxonomy" id="434235"/>
    <lineage>
        <taxon>Eukaryota</taxon>
        <taxon>Viridiplantae</taxon>
        <taxon>Streptophyta</taxon>
        <taxon>Embryophyta</taxon>
        <taxon>Tracheophyta</taxon>
        <taxon>Spermatophyta</taxon>
        <taxon>Magnoliopsida</taxon>
        <taxon>eudicotyledons</taxon>
        <taxon>Gunneridae</taxon>
        <taxon>Pentapetalae</taxon>
        <taxon>rosids</taxon>
        <taxon>malvids</taxon>
        <taxon>Sapindales</taxon>
        <taxon>Anacardiaceae</taxon>
        <taxon>Pistacia</taxon>
    </lineage>
</organism>
<evidence type="ECO:0000313" key="2">
    <source>
        <dbReference type="Proteomes" id="UP001163603"/>
    </source>
</evidence>
<gene>
    <name evidence="1" type="ORF">Pint_34345</name>
</gene>
<dbReference type="Proteomes" id="UP001163603">
    <property type="component" value="Chromosome 14"/>
</dbReference>
<reference evidence="2" key="1">
    <citation type="journal article" date="2023" name="G3 (Bethesda)">
        <title>Genome assembly and association tests identify interacting loci associated with vigor, precocity, and sex in interspecific pistachio rootstocks.</title>
        <authorList>
            <person name="Palmer W."/>
            <person name="Jacygrad E."/>
            <person name="Sagayaradj S."/>
            <person name="Cavanaugh K."/>
            <person name="Han R."/>
            <person name="Bertier L."/>
            <person name="Beede B."/>
            <person name="Kafkas S."/>
            <person name="Golino D."/>
            <person name="Preece J."/>
            <person name="Michelmore R."/>
        </authorList>
    </citation>
    <scope>NUCLEOTIDE SEQUENCE [LARGE SCALE GENOMIC DNA]</scope>
</reference>
<name>A0ACC0X5P2_9ROSI</name>
<accession>A0ACC0X5P2</accession>
<keyword evidence="2" id="KW-1185">Reference proteome</keyword>
<dbReference type="EMBL" id="CM047749">
    <property type="protein sequence ID" value="KAJ0010981.1"/>
    <property type="molecule type" value="Genomic_DNA"/>
</dbReference>
<comment type="caution">
    <text evidence="1">The sequence shown here is derived from an EMBL/GenBank/DDBJ whole genome shotgun (WGS) entry which is preliminary data.</text>
</comment>
<sequence length="194" mass="22153">MSFINFQVIIPNASNACSGFGESFAWTFFDLNQIHDEHKDGPVTVLQADFYHANELLPLEDEDVLAKVMPYLSKCIKDVDTATVTNKEIRRSPKSLTHFFPGSYKYMMRGATSFPNLFMAGDWITTRHGSWSQEKSYVTGLEATNRVVDYLEDGSFARIIPVEEDEPHIEALRSLNRRIKEISSQLPLCSYFLQ</sequence>
<protein>
    <submittedName>
        <fullName evidence="1">Uncharacterized protein</fullName>
    </submittedName>
</protein>
<proteinExistence type="predicted"/>
<evidence type="ECO:0000313" key="1">
    <source>
        <dbReference type="EMBL" id="KAJ0010981.1"/>
    </source>
</evidence>